<evidence type="ECO:0000256" key="1">
    <source>
        <dbReference type="SAM" id="Coils"/>
    </source>
</evidence>
<comment type="caution">
    <text evidence="2">The sequence shown here is derived from an EMBL/GenBank/DDBJ whole genome shotgun (WGS) entry which is preliminary data.</text>
</comment>
<dbReference type="EMBL" id="BKCJ010964729">
    <property type="protein sequence ID" value="GFC55320.1"/>
    <property type="molecule type" value="Genomic_DNA"/>
</dbReference>
<reference evidence="2" key="1">
    <citation type="journal article" date="2019" name="Sci. Rep.">
        <title>Draft genome of Tanacetum cinerariifolium, the natural source of mosquito coil.</title>
        <authorList>
            <person name="Yamashiro T."/>
            <person name="Shiraishi A."/>
            <person name="Satake H."/>
            <person name="Nakayama K."/>
        </authorList>
    </citation>
    <scope>NUCLEOTIDE SEQUENCE</scope>
</reference>
<organism evidence="2">
    <name type="scientific">Tanacetum cinerariifolium</name>
    <name type="common">Dalmatian daisy</name>
    <name type="synonym">Chrysanthemum cinerariifolium</name>
    <dbReference type="NCBI Taxonomy" id="118510"/>
    <lineage>
        <taxon>Eukaryota</taxon>
        <taxon>Viridiplantae</taxon>
        <taxon>Streptophyta</taxon>
        <taxon>Embryophyta</taxon>
        <taxon>Tracheophyta</taxon>
        <taxon>Spermatophyta</taxon>
        <taxon>Magnoliopsida</taxon>
        <taxon>eudicotyledons</taxon>
        <taxon>Gunneridae</taxon>
        <taxon>Pentapetalae</taxon>
        <taxon>asterids</taxon>
        <taxon>campanulids</taxon>
        <taxon>Asterales</taxon>
        <taxon>Asteraceae</taxon>
        <taxon>Asteroideae</taxon>
        <taxon>Anthemideae</taxon>
        <taxon>Anthemidinae</taxon>
        <taxon>Tanacetum</taxon>
    </lineage>
</organism>
<proteinExistence type="predicted"/>
<protein>
    <submittedName>
        <fullName evidence="2">Uncharacterized protein</fullName>
    </submittedName>
</protein>
<keyword evidence="1" id="KW-0175">Coiled coil</keyword>
<gene>
    <name evidence="2" type="ORF">Tci_827290</name>
</gene>
<dbReference type="AlphaFoldDB" id="A0A699Q3L0"/>
<sequence length="83" mass="9664">MANESLSAKLERYKERVEFLEERQNADLGETKFLTAKGKVTWQDSAKGKVTWQDSAQNQRGKEMLYGSGKKFYWLKLKEMGKL</sequence>
<name>A0A699Q3L0_TANCI</name>
<feature type="coiled-coil region" evidence="1">
    <location>
        <begin position="3"/>
        <end position="30"/>
    </location>
</feature>
<accession>A0A699Q3L0</accession>
<evidence type="ECO:0000313" key="2">
    <source>
        <dbReference type="EMBL" id="GFC55320.1"/>
    </source>
</evidence>